<dbReference type="Pfam" id="PF00250">
    <property type="entry name" value="Forkhead"/>
    <property type="match status" value="1"/>
</dbReference>
<sequence length="129" mass="14616">MNEMQKNAQGRDVLKTQLSTGKINLKELNEANPNVKINMKSVKSGGSKGRRIQSRNASLRPTLSYVELITEAICDSEDGLLSLQEIYDAIKRKYVYFRTADPAWQNSIRHNLSVHQSFTKITRPPNRPG</sequence>
<dbReference type="InterPro" id="IPR030456">
    <property type="entry name" value="TF_fork_head_CS_2"/>
</dbReference>
<dbReference type="PROSITE" id="PS50039">
    <property type="entry name" value="FORK_HEAD_3"/>
    <property type="match status" value="1"/>
</dbReference>
<dbReference type="InterPro" id="IPR036390">
    <property type="entry name" value="WH_DNA-bd_sf"/>
</dbReference>
<name>A0A1Y1ZPW5_9FUNG</name>
<feature type="DNA-binding region" description="Fork-head" evidence="3">
    <location>
        <begin position="60"/>
        <end position="129"/>
    </location>
</feature>
<dbReference type="InterPro" id="IPR001766">
    <property type="entry name" value="Fork_head_dom"/>
</dbReference>
<organism evidence="5 6">
    <name type="scientific">Neocallimastix californiae</name>
    <dbReference type="NCBI Taxonomy" id="1754190"/>
    <lineage>
        <taxon>Eukaryota</taxon>
        <taxon>Fungi</taxon>
        <taxon>Fungi incertae sedis</taxon>
        <taxon>Chytridiomycota</taxon>
        <taxon>Chytridiomycota incertae sedis</taxon>
        <taxon>Neocallimastigomycetes</taxon>
        <taxon>Neocallimastigales</taxon>
        <taxon>Neocallimastigaceae</taxon>
        <taxon>Neocallimastix</taxon>
    </lineage>
</organism>
<dbReference type="Gene3D" id="1.10.10.10">
    <property type="entry name" value="Winged helix-like DNA-binding domain superfamily/Winged helix DNA-binding domain"/>
    <property type="match status" value="1"/>
</dbReference>
<keyword evidence="6" id="KW-1185">Reference proteome</keyword>
<evidence type="ECO:0000313" key="6">
    <source>
        <dbReference type="Proteomes" id="UP000193920"/>
    </source>
</evidence>
<keyword evidence="1 3" id="KW-0238">DNA-binding</keyword>
<dbReference type="InterPro" id="IPR018122">
    <property type="entry name" value="TF_fork_head_CS_1"/>
</dbReference>
<reference evidence="5 6" key="1">
    <citation type="submission" date="2016-08" db="EMBL/GenBank/DDBJ databases">
        <title>A Parts List for Fungal Cellulosomes Revealed by Comparative Genomics.</title>
        <authorList>
            <consortium name="DOE Joint Genome Institute"/>
            <person name="Haitjema C.H."/>
            <person name="Gilmore S.P."/>
            <person name="Henske J.K."/>
            <person name="Solomon K.V."/>
            <person name="De Groot R."/>
            <person name="Kuo A."/>
            <person name="Mondo S.J."/>
            <person name="Salamov A.A."/>
            <person name="Labutti K."/>
            <person name="Zhao Z."/>
            <person name="Chiniquy J."/>
            <person name="Barry K."/>
            <person name="Brewer H.M."/>
            <person name="Purvine S.O."/>
            <person name="Wright A.T."/>
            <person name="Boxma B."/>
            <person name="Van Alen T."/>
            <person name="Hackstein J.H."/>
            <person name="Baker S.E."/>
            <person name="Grigoriev I.V."/>
            <person name="O'Malley M.A."/>
        </authorList>
    </citation>
    <scope>NUCLEOTIDE SEQUENCE [LARGE SCALE GENOMIC DNA]</scope>
    <source>
        <strain evidence="5 6">G1</strain>
    </source>
</reference>
<evidence type="ECO:0000256" key="1">
    <source>
        <dbReference type="ARBA" id="ARBA00023125"/>
    </source>
</evidence>
<dbReference type="CDD" id="cd00059">
    <property type="entry name" value="FH_FOX"/>
    <property type="match status" value="1"/>
</dbReference>
<evidence type="ECO:0000256" key="2">
    <source>
        <dbReference type="ARBA" id="ARBA00023242"/>
    </source>
</evidence>
<dbReference type="PROSITE" id="PS00657">
    <property type="entry name" value="FORK_HEAD_1"/>
    <property type="match status" value="1"/>
</dbReference>
<dbReference type="STRING" id="1754190.A0A1Y1ZPW5"/>
<dbReference type="PRINTS" id="PR00053">
    <property type="entry name" value="FORKHEAD"/>
</dbReference>
<protein>
    <submittedName>
        <fullName evidence="5">Winged helix DNA-binding domain-containing protein</fullName>
    </submittedName>
</protein>
<dbReference type="OrthoDB" id="5954824at2759"/>
<dbReference type="PROSITE" id="PS00658">
    <property type="entry name" value="FORK_HEAD_2"/>
    <property type="match status" value="1"/>
</dbReference>
<evidence type="ECO:0000259" key="4">
    <source>
        <dbReference type="PROSITE" id="PS50039"/>
    </source>
</evidence>
<dbReference type="GO" id="GO:0000981">
    <property type="term" value="F:DNA-binding transcription factor activity, RNA polymerase II-specific"/>
    <property type="evidence" value="ECO:0007669"/>
    <property type="project" value="TreeGrafter"/>
</dbReference>
<dbReference type="InterPro" id="IPR050211">
    <property type="entry name" value="FOX_domain-containing"/>
</dbReference>
<gene>
    <name evidence="5" type="ORF">LY90DRAFT_518372</name>
</gene>
<accession>A0A1Y1ZPW5</accession>
<comment type="subcellular location">
    <subcellularLocation>
        <location evidence="3">Nucleus</location>
    </subcellularLocation>
</comment>
<dbReference type="PANTHER" id="PTHR11829">
    <property type="entry name" value="FORKHEAD BOX PROTEIN"/>
    <property type="match status" value="1"/>
</dbReference>
<dbReference type="Proteomes" id="UP000193920">
    <property type="component" value="Unassembled WGS sequence"/>
</dbReference>
<dbReference type="SUPFAM" id="SSF46785">
    <property type="entry name" value="Winged helix' DNA-binding domain"/>
    <property type="match status" value="1"/>
</dbReference>
<proteinExistence type="predicted"/>
<comment type="caution">
    <text evidence="5">The sequence shown here is derived from an EMBL/GenBank/DDBJ whole genome shotgun (WGS) entry which is preliminary data.</text>
</comment>
<dbReference type="InterPro" id="IPR036388">
    <property type="entry name" value="WH-like_DNA-bd_sf"/>
</dbReference>
<evidence type="ECO:0000256" key="3">
    <source>
        <dbReference type="PROSITE-ProRule" id="PRU00089"/>
    </source>
</evidence>
<dbReference type="GO" id="GO:0000978">
    <property type="term" value="F:RNA polymerase II cis-regulatory region sequence-specific DNA binding"/>
    <property type="evidence" value="ECO:0007669"/>
    <property type="project" value="TreeGrafter"/>
</dbReference>
<dbReference type="SMART" id="SM00339">
    <property type="entry name" value="FH"/>
    <property type="match status" value="1"/>
</dbReference>
<dbReference type="AlphaFoldDB" id="A0A1Y1ZPW5"/>
<feature type="domain" description="Fork-head" evidence="4">
    <location>
        <begin position="60"/>
        <end position="129"/>
    </location>
</feature>
<keyword evidence="2 3" id="KW-0539">Nucleus</keyword>
<dbReference type="GO" id="GO:0005634">
    <property type="term" value="C:nucleus"/>
    <property type="evidence" value="ECO:0007669"/>
    <property type="project" value="UniProtKB-SubCell"/>
</dbReference>
<dbReference type="PANTHER" id="PTHR11829:SF343">
    <property type="entry name" value="FORK-HEAD DOMAIN-CONTAINING PROTEIN"/>
    <property type="match status" value="1"/>
</dbReference>
<dbReference type="EMBL" id="MCOG01000373">
    <property type="protein sequence ID" value="ORY12278.1"/>
    <property type="molecule type" value="Genomic_DNA"/>
</dbReference>
<evidence type="ECO:0000313" key="5">
    <source>
        <dbReference type="EMBL" id="ORY12278.1"/>
    </source>
</evidence>